<dbReference type="Proteomes" id="UP000011863">
    <property type="component" value="Chromosome"/>
</dbReference>
<sequence length="130" mass="13684">MSSVNRQINPSSIAAPAANYAHAVLTVAPERWLHTSGVVPTAPDGTTPDEVGEQAVVVWRNIAAMLVDAEMGADDIVSVTTYVVAGEPLAPVMAARDAFLGEHRAASTLVTVPELAQPQWRMEVAIVAAR</sequence>
<dbReference type="CDD" id="cd00448">
    <property type="entry name" value="YjgF_YER057c_UK114_family"/>
    <property type="match status" value="1"/>
</dbReference>
<dbReference type="OrthoDB" id="3212792at2"/>
<evidence type="ECO:0008006" key="4">
    <source>
        <dbReference type="Google" id="ProtNLM"/>
    </source>
</evidence>
<evidence type="ECO:0000256" key="1">
    <source>
        <dbReference type="ARBA" id="ARBA00010552"/>
    </source>
</evidence>
<protein>
    <recommendedName>
        <fullName evidence="4">RidA family protein</fullName>
    </recommendedName>
</protein>
<dbReference type="EMBL" id="AP012057">
    <property type="protein sequence ID" value="BAN03212.1"/>
    <property type="molecule type" value="Genomic_DNA"/>
</dbReference>
<dbReference type="SUPFAM" id="SSF55298">
    <property type="entry name" value="YjgF-like"/>
    <property type="match status" value="1"/>
</dbReference>
<dbReference type="Gene3D" id="3.30.1330.40">
    <property type="entry name" value="RutC-like"/>
    <property type="match status" value="1"/>
</dbReference>
<dbReference type="AlphaFoldDB" id="A0A6C7EB35"/>
<reference evidence="2 3" key="1">
    <citation type="journal article" date="2013" name="Int. J. Syst. Evol. Microbiol.">
        <title>Ilumatobacter nonamiense sp. nov. and Ilumatobacter coccineum sp. nov., isolated from seashore sand.</title>
        <authorList>
            <person name="Matsumoto A."/>
            <person name="Kasai H."/>
            <person name="Matsuo Y."/>
            <person name="Shizuri Y."/>
            <person name="Ichikawa N."/>
            <person name="Fujita N."/>
            <person name="Omura S."/>
            <person name="Takahashi Y."/>
        </authorList>
    </citation>
    <scope>NUCLEOTIDE SEQUENCE [LARGE SCALE GENOMIC DNA]</scope>
    <source>
        <strain evidence="3">NBRC 103263 / KCTC 29153 / YM16-304</strain>
    </source>
</reference>
<organism evidence="2 3">
    <name type="scientific">Ilumatobacter coccineus (strain NBRC 103263 / KCTC 29153 / YM16-304)</name>
    <dbReference type="NCBI Taxonomy" id="1313172"/>
    <lineage>
        <taxon>Bacteria</taxon>
        <taxon>Bacillati</taxon>
        <taxon>Actinomycetota</taxon>
        <taxon>Acidimicrobiia</taxon>
        <taxon>Acidimicrobiales</taxon>
        <taxon>Ilumatobacteraceae</taxon>
        <taxon>Ilumatobacter</taxon>
    </lineage>
</organism>
<dbReference type="GO" id="GO:0005829">
    <property type="term" value="C:cytosol"/>
    <property type="evidence" value="ECO:0007669"/>
    <property type="project" value="TreeGrafter"/>
</dbReference>
<dbReference type="InterPro" id="IPR035959">
    <property type="entry name" value="RutC-like_sf"/>
</dbReference>
<dbReference type="KEGG" id="aym:YM304_28980"/>
<evidence type="ECO:0000313" key="3">
    <source>
        <dbReference type="Proteomes" id="UP000011863"/>
    </source>
</evidence>
<name>A0A6C7EB35_ILUCY</name>
<dbReference type="PANTHER" id="PTHR11803:SF58">
    <property type="entry name" value="PROTEIN HMF1-RELATED"/>
    <property type="match status" value="1"/>
</dbReference>
<dbReference type="PANTHER" id="PTHR11803">
    <property type="entry name" value="2-IMINOBUTANOATE/2-IMINOPROPANOATE DEAMINASE RIDA"/>
    <property type="match status" value="1"/>
</dbReference>
<accession>A0A6C7EB35</accession>
<dbReference type="Pfam" id="PF01042">
    <property type="entry name" value="Ribonuc_L-PSP"/>
    <property type="match status" value="1"/>
</dbReference>
<comment type="similarity">
    <text evidence="1">Belongs to the RutC family.</text>
</comment>
<dbReference type="GO" id="GO:0019239">
    <property type="term" value="F:deaminase activity"/>
    <property type="evidence" value="ECO:0007669"/>
    <property type="project" value="TreeGrafter"/>
</dbReference>
<dbReference type="RefSeq" id="WP_015442459.1">
    <property type="nucleotide sequence ID" value="NC_020520.1"/>
</dbReference>
<dbReference type="InterPro" id="IPR006175">
    <property type="entry name" value="YjgF/YER057c/UK114"/>
</dbReference>
<keyword evidence="3" id="KW-1185">Reference proteome</keyword>
<proteinExistence type="inferred from homology"/>
<evidence type="ECO:0000313" key="2">
    <source>
        <dbReference type="EMBL" id="BAN03212.1"/>
    </source>
</evidence>
<gene>
    <name evidence="2" type="ORF">YM304_28980</name>
</gene>